<feature type="domain" description="Carbohydrate kinase FGGY N-terminal" evidence="9">
    <location>
        <begin position="4"/>
        <end position="244"/>
    </location>
</feature>
<dbReference type="AlphaFoldDB" id="A0A3D2X3Q5"/>
<dbReference type="NCBIfam" id="TIGR02627">
    <property type="entry name" value="rhamnulo_kin"/>
    <property type="match status" value="1"/>
</dbReference>
<comment type="similarity">
    <text evidence="1">Belongs to the FGGY kinase family.</text>
</comment>
<dbReference type="GO" id="GO:0008993">
    <property type="term" value="F:rhamnulokinase activity"/>
    <property type="evidence" value="ECO:0007669"/>
    <property type="project" value="UniProtKB-UniRule"/>
</dbReference>
<sequence>MTTYYLAVDIGASSGRHILGWLADGKIVLEEVHRFSNELSKKDGELCWDVPYLFDEIKKGLKKCKEIGKIPSFMGIDTWGVDFVLLDEKDQILGNTVGYRDDRTKGIEEFVYQVISEKDLYARTGIQKQPFNSIYQLMALKQLYPEYLERGKDFLLIPDYFNFLLTGKKAVEYTNATTTQLVNPNTKQWDYELISSLGYPTEIFKELRTAGDVLGPVTEEIRKEIGFDLTVMLPATHDTGSAVLSVPSNEEQTLYISSGTWSLMGIEQRKADCSEESRLANLTNEGGFDYRFRYLKNIMGLWMIQSVKKEYHDEYSFAKLCEMAGECNDFPSRVDVNDDSFLAPDSMIQSIKTYCEVTNQKVPQTPGEIATVIYQSLAECYGRTIEELEKLSQYQYDSIHIVGGGCNAQYLNELTAKATGKTVYAGPTEATAIGNILAQMIGTKVFDSVSVAREAVFESFEIKKFEA</sequence>
<dbReference type="InterPro" id="IPR018484">
    <property type="entry name" value="FGGY_N"/>
</dbReference>
<evidence type="ECO:0000256" key="5">
    <source>
        <dbReference type="ARBA" id="ARBA00022840"/>
    </source>
</evidence>
<keyword evidence="7" id="KW-0684">Rhamnose metabolism</keyword>
<keyword evidence="3" id="KW-0547">Nucleotide-binding</keyword>
<feature type="domain" description="Carbohydrate kinase FGGY C-terminal" evidence="10">
    <location>
        <begin position="254"/>
        <end position="441"/>
    </location>
</feature>
<evidence type="ECO:0000259" key="9">
    <source>
        <dbReference type="Pfam" id="PF00370"/>
    </source>
</evidence>
<evidence type="ECO:0000256" key="6">
    <source>
        <dbReference type="ARBA" id="ARBA00023157"/>
    </source>
</evidence>
<evidence type="ECO:0000256" key="1">
    <source>
        <dbReference type="ARBA" id="ARBA00009156"/>
    </source>
</evidence>
<keyword evidence="6" id="KW-1015">Disulfide bond</keyword>
<keyword evidence="5" id="KW-0067">ATP-binding</keyword>
<dbReference type="Proteomes" id="UP000262969">
    <property type="component" value="Unassembled WGS sequence"/>
</dbReference>
<dbReference type="GO" id="GO:0004370">
    <property type="term" value="F:glycerol kinase activity"/>
    <property type="evidence" value="ECO:0007669"/>
    <property type="project" value="TreeGrafter"/>
</dbReference>
<evidence type="ECO:0000259" key="10">
    <source>
        <dbReference type="Pfam" id="PF02782"/>
    </source>
</evidence>
<evidence type="ECO:0000313" key="12">
    <source>
        <dbReference type="Proteomes" id="UP000262969"/>
    </source>
</evidence>
<evidence type="ECO:0000256" key="3">
    <source>
        <dbReference type="ARBA" id="ARBA00022741"/>
    </source>
</evidence>
<dbReference type="GO" id="GO:0005524">
    <property type="term" value="F:ATP binding"/>
    <property type="evidence" value="ECO:0007669"/>
    <property type="project" value="UniProtKB-KW"/>
</dbReference>
<dbReference type="GO" id="GO:0019301">
    <property type="term" value="P:rhamnose catabolic process"/>
    <property type="evidence" value="ECO:0007669"/>
    <property type="project" value="UniProtKB-UniRule"/>
</dbReference>
<dbReference type="InterPro" id="IPR018485">
    <property type="entry name" value="FGGY_C"/>
</dbReference>
<dbReference type="GO" id="GO:0006071">
    <property type="term" value="P:glycerol metabolic process"/>
    <property type="evidence" value="ECO:0007669"/>
    <property type="project" value="TreeGrafter"/>
</dbReference>
<dbReference type="PANTHER" id="PTHR10196">
    <property type="entry name" value="SUGAR KINASE"/>
    <property type="match status" value="1"/>
</dbReference>
<organism evidence="11 12">
    <name type="scientific">Lachnoclostridium phytofermentans</name>
    <dbReference type="NCBI Taxonomy" id="66219"/>
    <lineage>
        <taxon>Bacteria</taxon>
        <taxon>Bacillati</taxon>
        <taxon>Bacillota</taxon>
        <taxon>Clostridia</taxon>
        <taxon>Lachnospirales</taxon>
        <taxon>Lachnospiraceae</taxon>
    </lineage>
</organism>
<name>A0A3D2X3Q5_9FIRM</name>
<accession>A0A3D2X3Q5</accession>
<comment type="caution">
    <text evidence="11">The sequence shown here is derived from an EMBL/GenBank/DDBJ whole genome shotgun (WGS) entry which is preliminary data.</text>
</comment>
<dbReference type="Pfam" id="PF00370">
    <property type="entry name" value="FGGY_N"/>
    <property type="match status" value="1"/>
</dbReference>
<dbReference type="Pfam" id="PF02782">
    <property type="entry name" value="FGGY_C"/>
    <property type="match status" value="1"/>
</dbReference>
<proteinExistence type="inferred from homology"/>
<dbReference type="InterPro" id="IPR043129">
    <property type="entry name" value="ATPase_NBD"/>
</dbReference>
<keyword evidence="2" id="KW-0808">Transferase</keyword>
<evidence type="ECO:0000256" key="7">
    <source>
        <dbReference type="ARBA" id="ARBA00023308"/>
    </source>
</evidence>
<gene>
    <name evidence="11" type="primary">rhaB</name>
    <name evidence="11" type="ORF">DHW61_05040</name>
</gene>
<protein>
    <recommendedName>
        <fullName evidence="8">Rhamnulokinase</fullName>
        <ecNumber evidence="8">2.7.1.5</ecNumber>
    </recommendedName>
</protein>
<dbReference type="EMBL" id="DPVV01000174">
    <property type="protein sequence ID" value="HCL01771.1"/>
    <property type="molecule type" value="Genomic_DNA"/>
</dbReference>
<keyword evidence="4 11" id="KW-0418">Kinase</keyword>
<reference evidence="11 12" key="1">
    <citation type="journal article" date="2018" name="Nat. Biotechnol.">
        <title>A standardized bacterial taxonomy based on genome phylogeny substantially revises the tree of life.</title>
        <authorList>
            <person name="Parks D.H."/>
            <person name="Chuvochina M."/>
            <person name="Waite D.W."/>
            <person name="Rinke C."/>
            <person name="Skarshewski A."/>
            <person name="Chaumeil P.A."/>
            <person name="Hugenholtz P."/>
        </authorList>
    </citation>
    <scope>NUCLEOTIDE SEQUENCE [LARGE SCALE GENOMIC DNA]</scope>
    <source>
        <strain evidence="11">UBA11728</strain>
    </source>
</reference>
<dbReference type="SUPFAM" id="SSF53067">
    <property type="entry name" value="Actin-like ATPase domain"/>
    <property type="match status" value="2"/>
</dbReference>
<evidence type="ECO:0000256" key="4">
    <source>
        <dbReference type="ARBA" id="ARBA00022777"/>
    </source>
</evidence>
<evidence type="ECO:0000256" key="8">
    <source>
        <dbReference type="NCBIfam" id="TIGR02627"/>
    </source>
</evidence>
<dbReference type="CDD" id="cd07771">
    <property type="entry name" value="ASKHA_NBD_FGGY_RhaB-like"/>
    <property type="match status" value="1"/>
</dbReference>
<evidence type="ECO:0000313" key="11">
    <source>
        <dbReference type="EMBL" id="HCL01771.1"/>
    </source>
</evidence>
<dbReference type="InterPro" id="IPR013449">
    <property type="entry name" value="Rhamnulokinase"/>
</dbReference>
<dbReference type="Gene3D" id="3.30.420.40">
    <property type="match status" value="2"/>
</dbReference>
<evidence type="ECO:0000256" key="2">
    <source>
        <dbReference type="ARBA" id="ARBA00022679"/>
    </source>
</evidence>
<dbReference type="GO" id="GO:0005829">
    <property type="term" value="C:cytosol"/>
    <property type="evidence" value="ECO:0007669"/>
    <property type="project" value="TreeGrafter"/>
</dbReference>
<dbReference type="EC" id="2.7.1.5" evidence="8"/>
<dbReference type="PANTHER" id="PTHR10196:SF93">
    <property type="entry name" value="L-RHAMNULOKINASE"/>
    <property type="match status" value="1"/>
</dbReference>